<evidence type="ECO:0000313" key="2">
    <source>
        <dbReference type="EMBL" id="TDX86335.1"/>
    </source>
</evidence>
<keyword evidence="1" id="KW-1133">Transmembrane helix</keyword>
<dbReference type="Proteomes" id="UP000295313">
    <property type="component" value="Unassembled WGS sequence"/>
</dbReference>
<reference evidence="2 3" key="1">
    <citation type="submission" date="2019-03" db="EMBL/GenBank/DDBJ databases">
        <title>Genomic Encyclopedia of Type Strains, Phase III (KMG-III): the genomes of soil and plant-associated and newly described type strains.</title>
        <authorList>
            <person name="Whitman W."/>
        </authorList>
    </citation>
    <scope>NUCLEOTIDE SEQUENCE [LARGE SCALE GENOMIC DNA]</scope>
    <source>
        <strain evidence="2 3">CGMCC 1.12802</strain>
    </source>
</reference>
<keyword evidence="1" id="KW-0472">Membrane</keyword>
<dbReference type="RefSeq" id="WP_133942957.1">
    <property type="nucleotide sequence ID" value="NZ_SOEO01000001.1"/>
</dbReference>
<gene>
    <name evidence="2" type="ORF">B0I22_0451</name>
</gene>
<dbReference type="AlphaFoldDB" id="A0A4R8IHK6"/>
<dbReference type="OrthoDB" id="1454625at2"/>
<proteinExistence type="predicted"/>
<organism evidence="2 3">
    <name type="scientific">Epilithonimonas xixisoli</name>
    <dbReference type="NCBI Taxonomy" id="1476462"/>
    <lineage>
        <taxon>Bacteria</taxon>
        <taxon>Pseudomonadati</taxon>
        <taxon>Bacteroidota</taxon>
        <taxon>Flavobacteriia</taxon>
        <taxon>Flavobacteriales</taxon>
        <taxon>Weeksellaceae</taxon>
        <taxon>Chryseobacterium group</taxon>
        <taxon>Epilithonimonas</taxon>
    </lineage>
</organism>
<accession>A0A4R8IHK6</accession>
<comment type="caution">
    <text evidence="2">The sequence shown here is derived from an EMBL/GenBank/DDBJ whole genome shotgun (WGS) entry which is preliminary data.</text>
</comment>
<sequence length="273" mass="31716">MKSDRVDEIVKIFDSYLIDNNKHSITLKTANEILRKTLTDVDEKIDLKELLESGTITNAYQTQTFPKQWIIIHSNSFTNQNTSNTINSKQKIHQKSTNNNFNTYSELSVFCKRYEIAIVITVASLITIFIVYWLSREQNNDTLLNKKEYVESNNDSLNIESMSKVYSYISYENDKEINGTIIQTNKETTYHTFDFQNKIVTCKTKTNGKMMTFKYPINGFYKQEGLVATTYVIEVNTLGVKEIWFSPDVPNLGYDYDDGSRIACYNFELLNEE</sequence>
<dbReference type="EMBL" id="SOEO01000001">
    <property type="protein sequence ID" value="TDX86335.1"/>
    <property type="molecule type" value="Genomic_DNA"/>
</dbReference>
<protein>
    <submittedName>
        <fullName evidence="2">Uncharacterized protein</fullName>
    </submittedName>
</protein>
<keyword evidence="1" id="KW-0812">Transmembrane</keyword>
<evidence type="ECO:0000313" key="3">
    <source>
        <dbReference type="Proteomes" id="UP000295313"/>
    </source>
</evidence>
<name>A0A4R8IHK6_9FLAO</name>
<feature type="transmembrane region" description="Helical" evidence="1">
    <location>
        <begin position="116"/>
        <end position="135"/>
    </location>
</feature>
<keyword evidence="3" id="KW-1185">Reference proteome</keyword>
<evidence type="ECO:0000256" key="1">
    <source>
        <dbReference type="SAM" id="Phobius"/>
    </source>
</evidence>